<dbReference type="InterPro" id="IPR051675">
    <property type="entry name" value="Endo/Exo/Phosphatase_dom_1"/>
</dbReference>
<organism evidence="2 3">
    <name type="scientific">Vibrio ulleungensis</name>
    <dbReference type="NCBI Taxonomy" id="2807619"/>
    <lineage>
        <taxon>Bacteria</taxon>
        <taxon>Pseudomonadati</taxon>
        <taxon>Pseudomonadota</taxon>
        <taxon>Gammaproteobacteria</taxon>
        <taxon>Vibrionales</taxon>
        <taxon>Vibrionaceae</taxon>
        <taxon>Vibrio</taxon>
    </lineage>
</organism>
<dbReference type="Proteomes" id="UP000809621">
    <property type="component" value="Unassembled WGS sequence"/>
</dbReference>
<dbReference type="NCBIfam" id="TIGR00426">
    <property type="entry name" value="competence protein ComEA helix-hairpin-helix repeat region"/>
    <property type="match status" value="1"/>
</dbReference>
<keyword evidence="1" id="KW-0732">Signal</keyword>
<sequence length="98" mass="10576">MTKTLSTIWLTLLALFSVGCFAAQETESQNESVNIVVNINQADAEELATLLQGIGLKKAQNIIEYRTVHGPFTSADQLTNVSGIGAATVDKNRQRIAL</sequence>
<dbReference type="InterPro" id="IPR010994">
    <property type="entry name" value="RuvA_2-like"/>
</dbReference>
<dbReference type="EMBL" id="JAFEUM010000002">
    <property type="protein sequence ID" value="MBM7036354.1"/>
    <property type="molecule type" value="Genomic_DNA"/>
</dbReference>
<dbReference type="PANTHER" id="PTHR21180">
    <property type="entry name" value="ENDONUCLEASE/EXONUCLEASE/PHOSPHATASE FAMILY DOMAIN-CONTAINING PROTEIN 1"/>
    <property type="match status" value="1"/>
</dbReference>
<protein>
    <submittedName>
        <fullName evidence="2">Helix-hairpin-helix domain-containing protein</fullName>
    </submittedName>
</protein>
<evidence type="ECO:0000256" key="1">
    <source>
        <dbReference type="SAM" id="SignalP"/>
    </source>
</evidence>
<dbReference type="Gene3D" id="1.10.150.280">
    <property type="entry name" value="AF1531-like domain"/>
    <property type="match status" value="1"/>
</dbReference>
<dbReference type="RefSeq" id="WP_205157924.1">
    <property type="nucleotide sequence ID" value="NZ_JAFEUM010000002.1"/>
</dbReference>
<keyword evidence="3" id="KW-1185">Reference proteome</keyword>
<name>A0ABS2HH51_9VIBR</name>
<dbReference type="InterPro" id="IPR004509">
    <property type="entry name" value="Competence_ComEA_HhH"/>
</dbReference>
<feature type="chain" id="PRO_5046857394" evidence="1">
    <location>
        <begin position="23"/>
        <end position="98"/>
    </location>
</feature>
<comment type="caution">
    <text evidence="2">The sequence shown here is derived from an EMBL/GenBank/DDBJ whole genome shotgun (WGS) entry which is preliminary data.</text>
</comment>
<feature type="signal peptide" evidence="1">
    <location>
        <begin position="1"/>
        <end position="22"/>
    </location>
</feature>
<dbReference type="Pfam" id="PF12836">
    <property type="entry name" value="HHH_3"/>
    <property type="match status" value="1"/>
</dbReference>
<dbReference type="SUPFAM" id="SSF47781">
    <property type="entry name" value="RuvA domain 2-like"/>
    <property type="match status" value="1"/>
</dbReference>
<evidence type="ECO:0000313" key="2">
    <source>
        <dbReference type="EMBL" id="MBM7036354.1"/>
    </source>
</evidence>
<dbReference type="PROSITE" id="PS51257">
    <property type="entry name" value="PROKAR_LIPOPROTEIN"/>
    <property type="match status" value="1"/>
</dbReference>
<dbReference type="PANTHER" id="PTHR21180:SF32">
    <property type="entry name" value="ENDONUCLEASE_EXONUCLEASE_PHOSPHATASE FAMILY DOMAIN-CONTAINING PROTEIN 1"/>
    <property type="match status" value="1"/>
</dbReference>
<gene>
    <name evidence="2" type="ORF">JQC93_07990</name>
</gene>
<evidence type="ECO:0000313" key="3">
    <source>
        <dbReference type="Proteomes" id="UP000809621"/>
    </source>
</evidence>
<reference evidence="2 3" key="1">
    <citation type="submission" date="2021-02" db="EMBL/GenBank/DDBJ databases">
        <authorList>
            <person name="Park J.-S."/>
        </authorList>
    </citation>
    <scope>NUCLEOTIDE SEQUENCE [LARGE SCALE GENOMIC DNA]</scope>
    <source>
        <strain evidence="2 3">188UL20-2</strain>
    </source>
</reference>
<accession>A0ABS2HH51</accession>
<proteinExistence type="predicted"/>